<dbReference type="GO" id="GO:0043332">
    <property type="term" value="C:mating projection tip"/>
    <property type="evidence" value="ECO:0007669"/>
    <property type="project" value="EnsemblFungi"/>
</dbReference>
<dbReference type="InterPro" id="IPR011009">
    <property type="entry name" value="Kinase-like_dom_sf"/>
</dbReference>
<evidence type="ECO:0000256" key="11">
    <source>
        <dbReference type="SAM" id="MobiDB-lite"/>
    </source>
</evidence>
<dbReference type="GO" id="GO:0007118">
    <property type="term" value="P:budding cell apical bud growth"/>
    <property type="evidence" value="ECO:0007669"/>
    <property type="project" value="EnsemblFungi"/>
</dbReference>
<evidence type="ECO:0000256" key="2">
    <source>
        <dbReference type="ARBA" id="ARBA00012513"/>
    </source>
</evidence>
<dbReference type="InterPro" id="IPR001245">
    <property type="entry name" value="Ser-Thr/Tyr_kinase_cat_dom"/>
</dbReference>
<feature type="region of interest" description="Disordered" evidence="11">
    <location>
        <begin position="728"/>
        <end position="803"/>
    </location>
</feature>
<keyword evidence="3" id="KW-0723">Serine/threonine-protein kinase</keyword>
<dbReference type="InterPro" id="IPR000719">
    <property type="entry name" value="Prot_kinase_dom"/>
</dbReference>
<sequence length="845" mass="93084">MGVISKTSFERTEVIGRGKFGVVYKGYNKQTKQVVAIKVLNLDTEEDEVIDVQQEIQFLTELKNVPNVTHYYGSFLNDTRLWIVMDYCAGGSLRTLLKCGVFEEKYIGVIMRELLIALQAVHKLGFIHRDLKAANVLITKEGNVRLCDFGVATQITSNALKRTTMAGTPYWMAPEVIREGDTYNAKADIWSLGITIYEIATGNPPYCDKDAMWAMQMISKSTPPRLEGREYSSALKETIALCLDENPEERPSAEDLLKCKFIKFYKGHPTVVLKEVITRYLLWRDRDSSRDSVAYMNLEENMMPTHRRSSENNEIENDQQLQVKWDFDSLSSRDYIIENDIDMEQVEENYQDSYAYNEEDAANETYQTQSTLQMGNTMNNTRSKFGMNTLNNESNFSSDRNKATGSATNSEIPKSLLNLFQEASPEMSAVPSTIGGQGFELPPSFTPSDQRLESPTIEIPDMDNYGGYADKSTTTNTGQPSLNKPPTLYHSQSASGNLETRFSTSASANRQRKLTISNTFGSNSSASHQPPRTPSSTTSSNMKTPSPKPVPTTTLLNAASMANTSSPSKSMKALQSNSNPLLQPINFKLTNESNGSSANGASNLGPTNNNINTTNNTTNGNGNSNLGPSQSMNGNTNTSDTNINQSSSSHLQNAATAKPKRPRPGFHIQMPTPSNSINTLSALTHDFDPHNGNQLSQGENVNQFGINPSQIGNLPLTMTPVTEKENLIYPGTGSENTTDSEATNTSSNPRHHPVSLKKANTSSVVPTSNLPTTSNPSTINSFLPRTTSLSGSNVSREKSSQSFPHIPTINGEFFLDTTPKYKLVSELDAMIKLFNQGLETLENDI</sequence>
<gene>
    <name evidence="13" type="ordered locus">DEHA2C15026g</name>
</gene>
<dbReference type="GO" id="GO:0004674">
    <property type="term" value="F:protein serine/threonine kinase activity"/>
    <property type="evidence" value="ECO:0007669"/>
    <property type="project" value="UniProtKB-KW"/>
</dbReference>
<dbReference type="PANTHER" id="PTHR48012:SF10">
    <property type="entry name" value="FI20177P1"/>
    <property type="match status" value="1"/>
</dbReference>
<dbReference type="EMBL" id="CR382135">
    <property type="protein sequence ID" value="CAG86417.2"/>
    <property type="molecule type" value="Genomic_DNA"/>
</dbReference>
<dbReference type="GO" id="GO:0030447">
    <property type="term" value="P:filamentous growth"/>
    <property type="evidence" value="ECO:0007669"/>
    <property type="project" value="UniProtKB-ARBA"/>
</dbReference>
<evidence type="ECO:0000259" key="12">
    <source>
        <dbReference type="PROSITE" id="PS50011"/>
    </source>
</evidence>
<evidence type="ECO:0000256" key="5">
    <source>
        <dbReference type="ARBA" id="ARBA00022741"/>
    </source>
</evidence>
<dbReference type="eggNOG" id="KOG0201">
    <property type="taxonomic scope" value="Eukaryota"/>
</dbReference>
<evidence type="ECO:0000256" key="9">
    <source>
        <dbReference type="ARBA" id="ARBA00048679"/>
    </source>
</evidence>
<dbReference type="STRING" id="284592.Q6BTY2"/>
<feature type="domain" description="Protein kinase" evidence="12">
    <location>
        <begin position="9"/>
        <end position="271"/>
    </location>
</feature>
<comment type="catalytic activity">
    <reaction evidence="9">
        <text>L-seryl-[protein] + ATP = O-phospho-L-seryl-[protein] + ADP + H(+)</text>
        <dbReference type="Rhea" id="RHEA:17989"/>
        <dbReference type="Rhea" id="RHEA-COMP:9863"/>
        <dbReference type="Rhea" id="RHEA-COMP:11604"/>
        <dbReference type="ChEBI" id="CHEBI:15378"/>
        <dbReference type="ChEBI" id="CHEBI:29999"/>
        <dbReference type="ChEBI" id="CHEBI:30616"/>
        <dbReference type="ChEBI" id="CHEBI:83421"/>
        <dbReference type="ChEBI" id="CHEBI:456216"/>
        <dbReference type="EC" id="2.7.11.1"/>
    </reaction>
</comment>
<dbReference type="InParanoid" id="Q6BTY2"/>
<dbReference type="GeneID" id="2900822"/>
<feature type="region of interest" description="Disordered" evidence="11">
    <location>
        <begin position="587"/>
        <end position="680"/>
    </location>
</feature>
<feature type="compositionally biased region" description="Polar residues" evidence="11">
    <location>
        <begin position="671"/>
        <end position="680"/>
    </location>
</feature>
<feature type="compositionally biased region" description="Polar residues" evidence="11">
    <location>
        <begin position="733"/>
        <end position="748"/>
    </location>
</feature>
<dbReference type="PANTHER" id="PTHR48012">
    <property type="entry name" value="STERILE20-LIKE KINASE, ISOFORM B-RELATED"/>
    <property type="match status" value="1"/>
</dbReference>
<dbReference type="PROSITE" id="PS00107">
    <property type="entry name" value="PROTEIN_KINASE_ATP"/>
    <property type="match status" value="1"/>
</dbReference>
<organism evidence="13 14">
    <name type="scientific">Debaryomyces hansenii (strain ATCC 36239 / CBS 767 / BCRC 21394 / JCM 1990 / NBRC 0083 / IGC 2968)</name>
    <name type="common">Yeast</name>
    <name type="synonym">Torulaspora hansenii</name>
    <dbReference type="NCBI Taxonomy" id="284592"/>
    <lineage>
        <taxon>Eukaryota</taxon>
        <taxon>Fungi</taxon>
        <taxon>Dikarya</taxon>
        <taxon>Ascomycota</taxon>
        <taxon>Saccharomycotina</taxon>
        <taxon>Pichiomycetes</taxon>
        <taxon>Debaryomycetaceae</taxon>
        <taxon>Debaryomyces</taxon>
    </lineage>
</organism>
<protein>
    <recommendedName>
        <fullName evidence="2">non-specific serine/threonine protein kinase</fullName>
        <ecNumber evidence="2">2.7.11.1</ecNumber>
    </recommendedName>
</protein>
<keyword evidence="5 10" id="KW-0547">Nucleotide-binding</keyword>
<comment type="similarity">
    <text evidence="1">Belongs to the protein kinase superfamily. STE Ser/Thr protein kinase family. STE20 subfamily.</text>
</comment>
<feature type="binding site" evidence="10">
    <location>
        <position position="38"/>
    </location>
    <ligand>
        <name>ATP</name>
        <dbReference type="ChEBI" id="CHEBI:30616"/>
    </ligand>
</feature>
<evidence type="ECO:0000256" key="10">
    <source>
        <dbReference type="PROSITE-ProRule" id="PRU10141"/>
    </source>
</evidence>
<dbReference type="EC" id="2.7.11.1" evidence="2"/>
<feature type="compositionally biased region" description="Low complexity" evidence="11">
    <location>
        <begin position="591"/>
        <end position="628"/>
    </location>
</feature>
<dbReference type="InterPro" id="IPR008271">
    <property type="entry name" value="Ser/Thr_kinase_AS"/>
</dbReference>
<dbReference type="AlphaFoldDB" id="Q6BTY2"/>
<evidence type="ECO:0000256" key="4">
    <source>
        <dbReference type="ARBA" id="ARBA00022679"/>
    </source>
</evidence>
<evidence type="ECO:0000256" key="3">
    <source>
        <dbReference type="ARBA" id="ARBA00022527"/>
    </source>
</evidence>
<dbReference type="SMART" id="SM00220">
    <property type="entry name" value="S_TKc"/>
    <property type="match status" value="1"/>
</dbReference>
<dbReference type="KEGG" id="dha:DEHA2C15026g"/>
<dbReference type="PROSITE" id="PS00108">
    <property type="entry name" value="PROTEIN_KINASE_ST"/>
    <property type="match status" value="1"/>
</dbReference>
<evidence type="ECO:0000313" key="13">
    <source>
        <dbReference type="EMBL" id="CAG86417.2"/>
    </source>
</evidence>
<dbReference type="GO" id="GO:0005524">
    <property type="term" value="F:ATP binding"/>
    <property type="evidence" value="ECO:0007669"/>
    <property type="project" value="UniProtKB-UniRule"/>
</dbReference>
<feature type="compositionally biased region" description="Polar residues" evidence="11">
    <location>
        <begin position="629"/>
        <end position="655"/>
    </location>
</feature>
<dbReference type="OMA" id="WAMQLIS"/>
<accession>Q6BTY2</accession>
<feature type="compositionally biased region" description="Low complexity" evidence="11">
    <location>
        <begin position="534"/>
        <end position="545"/>
    </location>
</feature>
<dbReference type="GO" id="GO:0005737">
    <property type="term" value="C:cytoplasm"/>
    <property type="evidence" value="ECO:0007669"/>
    <property type="project" value="TreeGrafter"/>
</dbReference>
<dbReference type="HOGENOM" id="CLU_009125_2_1_1"/>
<feature type="region of interest" description="Disordered" evidence="11">
    <location>
        <begin position="518"/>
        <end position="553"/>
    </location>
</feature>
<dbReference type="PRINTS" id="PR00109">
    <property type="entry name" value="TYRKINASE"/>
</dbReference>
<keyword evidence="14" id="KW-1185">Reference proteome</keyword>
<dbReference type="GO" id="GO:0005933">
    <property type="term" value="C:cellular bud"/>
    <property type="evidence" value="ECO:0007669"/>
    <property type="project" value="EnsemblFungi"/>
</dbReference>
<evidence type="ECO:0000313" key="14">
    <source>
        <dbReference type="Proteomes" id="UP000000599"/>
    </source>
</evidence>
<keyword evidence="7 10" id="KW-0067">ATP-binding</keyword>
<dbReference type="VEuPathDB" id="FungiDB:DEHA2C15026g"/>
<comment type="catalytic activity">
    <reaction evidence="8">
        <text>L-threonyl-[protein] + ATP = O-phospho-L-threonyl-[protein] + ADP + H(+)</text>
        <dbReference type="Rhea" id="RHEA:46608"/>
        <dbReference type="Rhea" id="RHEA-COMP:11060"/>
        <dbReference type="Rhea" id="RHEA-COMP:11605"/>
        <dbReference type="ChEBI" id="CHEBI:15378"/>
        <dbReference type="ChEBI" id="CHEBI:30013"/>
        <dbReference type="ChEBI" id="CHEBI:30616"/>
        <dbReference type="ChEBI" id="CHEBI:61977"/>
        <dbReference type="ChEBI" id="CHEBI:456216"/>
        <dbReference type="EC" id="2.7.11.1"/>
    </reaction>
</comment>
<keyword evidence="4" id="KW-0808">Transferase</keyword>
<feature type="compositionally biased region" description="Low complexity" evidence="11">
    <location>
        <begin position="766"/>
        <end position="781"/>
    </location>
</feature>
<name>Q6BTY2_DEBHA</name>
<dbReference type="PROSITE" id="PS50011">
    <property type="entry name" value="PROTEIN_KINASE_DOM"/>
    <property type="match status" value="1"/>
</dbReference>
<feature type="region of interest" description="Disordered" evidence="11">
    <location>
        <begin position="427"/>
        <end position="494"/>
    </location>
</feature>
<evidence type="ECO:0000256" key="7">
    <source>
        <dbReference type="ARBA" id="ARBA00022840"/>
    </source>
</evidence>
<dbReference type="FunCoup" id="Q6BTY2">
    <property type="interactions" value="306"/>
</dbReference>
<dbReference type="InterPro" id="IPR050629">
    <property type="entry name" value="STE20/SPS1-PAK"/>
</dbReference>
<proteinExistence type="inferred from homology"/>
<dbReference type="GO" id="GO:0000131">
    <property type="term" value="C:incipient cellular bud site"/>
    <property type="evidence" value="ECO:0007669"/>
    <property type="project" value="EnsemblFungi"/>
</dbReference>
<feature type="region of interest" description="Disordered" evidence="11">
    <location>
        <begin position="377"/>
        <end position="410"/>
    </location>
</feature>
<dbReference type="FunFam" id="1.10.510.10:FF:000499">
    <property type="entry name" value="Serine/threonine-protein kinase KIC1"/>
    <property type="match status" value="1"/>
</dbReference>
<dbReference type="Pfam" id="PF00069">
    <property type="entry name" value="Pkinase"/>
    <property type="match status" value="1"/>
</dbReference>
<dbReference type="Gene3D" id="1.10.510.10">
    <property type="entry name" value="Transferase(Phosphotransferase) domain 1"/>
    <property type="match status" value="1"/>
</dbReference>
<evidence type="ECO:0000256" key="8">
    <source>
        <dbReference type="ARBA" id="ARBA00047899"/>
    </source>
</evidence>
<dbReference type="OrthoDB" id="248923at2759"/>
<evidence type="ECO:0000256" key="1">
    <source>
        <dbReference type="ARBA" id="ARBA00008874"/>
    </source>
</evidence>
<feature type="compositionally biased region" description="Polar residues" evidence="11">
    <location>
        <begin position="518"/>
        <end position="528"/>
    </location>
</feature>
<dbReference type="SUPFAM" id="SSF56112">
    <property type="entry name" value="Protein kinase-like (PK-like)"/>
    <property type="match status" value="1"/>
</dbReference>
<dbReference type="RefSeq" id="XP_458337.2">
    <property type="nucleotide sequence ID" value="XM_458337.1"/>
</dbReference>
<feature type="compositionally biased region" description="Polar residues" evidence="11">
    <location>
        <begin position="783"/>
        <end position="794"/>
    </location>
</feature>
<dbReference type="GO" id="GO:0031505">
    <property type="term" value="P:fungal-type cell wall organization"/>
    <property type="evidence" value="ECO:0007669"/>
    <property type="project" value="EnsemblFungi"/>
</dbReference>
<keyword evidence="6" id="KW-0418">Kinase</keyword>
<evidence type="ECO:0000256" key="6">
    <source>
        <dbReference type="ARBA" id="ARBA00022777"/>
    </source>
</evidence>
<dbReference type="InterPro" id="IPR017441">
    <property type="entry name" value="Protein_kinase_ATP_BS"/>
</dbReference>
<reference evidence="13 14" key="1">
    <citation type="journal article" date="2004" name="Nature">
        <title>Genome evolution in yeasts.</title>
        <authorList>
            <consortium name="Genolevures"/>
            <person name="Dujon B."/>
            <person name="Sherman D."/>
            <person name="Fischer G."/>
            <person name="Durrens P."/>
            <person name="Casaregola S."/>
            <person name="Lafontaine I."/>
            <person name="de Montigny J."/>
            <person name="Marck C."/>
            <person name="Neuveglise C."/>
            <person name="Talla E."/>
            <person name="Goffard N."/>
            <person name="Frangeul L."/>
            <person name="Aigle M."/>
            <person name="Anthouard V."/>
            <person name="Babour A."/>
            <person name="Barbe V."/>
            <person name="Barnay S."/>
            <person name="Blanchin S."/>
            <person name="Beckerich J.M."/>
            <person name="Beyne E."/>
            <person name="Bleykasten C."/>
            <person name="Boisrame A."/>
            <person name="Boyer J."/>
            <person name="Cattolico L."/>
            <person name="Confanioleri F."/>
            <person name="de Daruvar A."/>
            <person name="Despons L."/>
            <person name="Fabre E."/>
            <person name="Fairhead C."/>
            <person name="Ferry-Dumazet H."/>
            <person name="Groppi A."/>
            <person name="Hantraye F."/>
            <person name="Hennequin C."/>
            <person name="Jauniaux N."/>
            <person name="Joyet P."/>
            <person name="Kachouri R."/>
            <person name="Kerrest A."/>
            <person name="Koszul R."/>
            <person name="Lemaire M."/>
            <person name="Lesur I."/>
            <person name="Ma L."/>
            <person name="Muller H."/>
            <person name="Nicaud J.M."/>
            <person name="Nikolski M."/>
            <person name="Oztas S."/>
            <person name="Ozier-Kalogeropoulos O."/>
            <person name="Pellenz S."/>
            <person name="Potier S."/>
            <person name="Richard G.F."/>
            <person name="Straub M.L."/>
            <person name="Suleau A."/>
            <person name="Swennene D."/>
            <person name="Tekaia F."/>
            <person name="Wesolowski-Louvel M."/>
            <person name="Westhof E."/>
            <person name="Wirth B."/>
            <person name="Zeniou-Meyer M."/>
            <person name="Zivanovic I."/>
            <person name="Bolotin-Fukuhara M."/>
            <person name="Thierry A."/>
            <person name="Bouchier C."/>
            <person name="Caudron B."/>
            <person name="Scarpelli C."/>
            <person name="Gaillardin C."/>
            <person name="Weissenbach J."/>
            <person name="Wincker P."/>
            <person name="Souciet J.L."/>
        </authorList>
    </citation>
    <scope>NUCLEOTIDE SEQUENCE [LARGE SCALE GENOMIC DNA]</scope>
    <source>
        <strain evidence="14">ATCC 36239 / CBS 767 / BCRC 21394 / JCM 1990 / NBRC 0083 / IGC 2968</strain>
    </source>
</reference>
<dbReference type="Proteomes" id="UP000000599">
    <property type="component" value="Chromosome C"/>
</dbReference>
<feature type="compositionally biased region" description="Polar residues" evidence="11">
    <location>
        <begin position="471"/>
        <end position="494"/>
    </location>
</feature>